<dbReference type="Proteomes" id="UP000788153">
    <property type="component" value="Unassembled WGS sequence"/>
</dbReference>
<name>A0ABX0U445_9SPHN</name>
<reference evidence="2 3" key="1">
    <citation type="submission" date="2020-03" db="EMBL/GenBank/DDBJ databases">
        <title>Genomic Encyclopedia of Type Strains, Phase IV (KMG-IV): sequencing the most valuable type-strain genomes for metagenomic binning, comparative biology and taxonomic classification.</title>
        <authorList>
            <person name="Goeker M."/>
        </authorList>
    </citation>
    <scope>NUCLEOTIDE SEQUENCE [LARGE SCALE GENOMIC DNA]</scope>
    <source>
        <strain evidence="2 3">DSM 22753</strain>
    </source>
</reference>
<comment type="caution">
    <text evidence="2">The sequence shown here is derived from an EMBL/GenBank/DDBJ whole genome shotgun (WGS) entry which is preliminary data.</text>
</comment>
<evidence type="ECO:0000256" key="1">
    <source>
        <dbReference type="SAM" id="MobiDB-lite"/>
    </source>
</evidence>
<feature type="region of interest" description="Disordered" evidence="1">
    <location>
        <begin position="237"/>
        <end position="258"/>
    </location>
</feature>
<feature type="region of interest" description="Disordered" evidence="1">
    <location>
        <begin position="123"/>
        <end position="176"/>
    </location>
</feature>
<gene>
    <name evidence="2" type="ORF">FHT01_002362</name>
</gene>
<dbReference type="EMBL" id="JAASQP010000001">
    <property type="protein sequence ID" value="NIJ24820.1"/>
    <property type="molecule type" value="Genomic_DNA"/>
</dbReference>
<feature type="compositionally biased region" description="Basic and acidic residues" evidence="1">
    <location>
        <begin position="147"/>
        <end position="157"/>
    </location>
</feature>
<accession>A0ABX0U445</accession>
<feature type="compositionally biased region" description="Basic and acidic residues" evidence="1">
    <location>
        <begin position="167"/>
        <end position="176"/>
    </location>
</feature>
<keyword evidence="3" id="KW-1185">Reference proteome</keyword>
<evidence type="ECO:0000313" key="2">
    <source>
        <dbReference type="EMBL" id="NIJ24820.1"/>
    </source>
</evidence>
<protein>
    <recommendedName>
        <fullName evidence="4">Phage replication protein O</fullName>
    </recommendedName>
</protein>
<dbReference type="RefSeq" id="WP_166745501.1">
    <property type="nucleotide sequence ID" value="NZ_BAAAEV010000001.1"/>
</dbReference>
<organism evidence="2 3">
    <name type="scientific">Sphingomonas japonica</name>
    <dbReference type="NCBI Taxonomy" id="511662"/>
    <lineage>
        <taxon>Bacteria</taxon>
        <taxon>Pseudomonadati</taxon>
        <taxon>Pseudomonadota</taxon>
        <taxon>Alphaproteobacteria</taxon>
        <taxon>Sphingomonadales</taxon>
        <taxon>Sphingomonadaceae</taxon>
        <taxon>Sphingomonas</taxon>
    </lineage>
</organism>
<evidence type="ECO:0008006" key="4">
    <source>
        <dbReference type="Google" id="ProtNLM"/>
    </source>
</evidence>
<evidence type="ECO:0000313" key="3">
    <source>
        <dbReference type="Proteomes" id="UP000788153"/>
    </source>
</evidence>
<sequence>MSGYACFHRSLVGHPAFRNDAEAMAFAYMVLRASWKPTRVRYKGRAVDLKRGQLSISQRDMATALDRDKAWVERLWKRLRDEGMIALKNEASPEAGVGGAGKARREAGPSVITICNYDKYQHSNDEREAPNEAGSEAEARQAQGTEQVREKGKKEDTLPSGSVAHARKADPFPRPDWADPQVWSDFLANRRKKRLTNTPTAHKGFLADIARNTDECWPPGRLLEVATRKGHGAIYPSIKDGDNGRQQHHSNGRSASGYGATVDAAELAMQDFGYHRH</sequence>
<proteinExistence type="predicted"/>